<reference evidence="2 3" key="1">
    <citation type="submission" date="2019-02" db="EMBL/GenBank/DDBJ databases">
        <title>Genome sequencing of the rare red list fungi Antrodiella citrinella (Flaviporus citrinellus).</title>
        <authorList>
            <person name="Buettner E."/>
            <person name="Kellner H."/>
        </authorList>
    </citation>
    <scope>NUCLEOTIDE SEQUENCE [LARGE SCALE GENOMIC DNA]</scope>
    <source>
        <strain evidence="2 3">DSM 108506</strain>
    </source>
</reference>
<evidence type="ECO:0000313" key="2">
    <source>
        <dbReference type="EMBL" id="THH26422.1"/>
    </source>
</evidence>
<dbReference type="EMBL" id="SGPM01000350">
    <property type="protein sequence ID" value="THH26422.1"/>
    <property type="molecule type" value="Genomic_DNA"/>
</dbReference>
<accession>A0A4S4MKQ0</accession>
<evidence type="ECO:0000313" key="3">
    <source>
        <dbReference type="Proteomes" id="UP000308730"/>
    </source>
</evidence>
<protein>
    <submittedName>
        <fullName evidence="2">Uncharacterized protein</fullName>
    </submittedName>
</protein>
<proteinExistence type="predicted"/>
<dbReference type="Proteomes" id="UP000308730">
    <property type="component" value="Unassembled WGS sequence"/>
</dbReference>
<comment type="caution">
    <text evidence="2">The sequence shown here is derived from an EMBL/GenBank/DDBJ whole genome shotgun (WGS) entry which is preliminary data.</text>
</comment>
<feature type="region of interest" description="Disordered" evidence="1">
    <location>
        <begin position="151"/>
        <end position="215"/>
    </location>
</feature>
<evidence type="ECO:0000256" key="1">
    <source>
        <dbReference type="SAM" id="MobiDB-lite"/>
    </source>
</evidence>
<name>A0A4S4MKQ0_9APHY</name>
<keyword evidence="3" id="KW-1185">Reference proteome</keyword>
<sequence>MRAYLVVYDAKEASIAYYKLQAEQDDWPDEEVDNYWENIRTAFNESRKNTPASKKDSSDAAQRGYVEAFANSMMKMANTFGQVNGSHVLGIVLHVPINNGPQYFQVFGNTTETRALLRANSDIVNPFIGYLRTAISCCEWDGIWPQALASWPPGAEDESENEKAGQGKKKAKRKAKGKAQPTNSEKDESDEEDDEDTSGTGTAKKVPTAERKAAF</sequence>
<gene>
    <name evidence="2" type="ORF">EUX98_g7758</name>
</gene>
<dbReference type="AlphaFoldDB" id="A0A4S4MKQ0"/>
<feature type="compositionally biased region" description="Basic residues" evidence="1">
    <location>
        <begin position="166"/>
        <end position="177"/>
    </location>
</feature>
<organism evidence="2 3">
    <name type="scientific">Antrodiella citrinella</name>
    <dbReference type="NCBI Taxonomy" id="2447956"/>
    <lineage>
        <taxon>Eukaryota</taxon>
        <taxon>Fungi</taxon>
        <taxon>Dikarya</taxon>
        <taxon>Basidiomycota</taxon>
        <taxon>Agaricomycotina</taxon>
        <taxon>Agaricomycetes</taxon>
        <taxon>Polyporales</taxon>
        <taxon>Steccherinaceae</taxon>
        <taxon>Antrodiella</taxon>
    </lineage>
</organism>
<feature type="compositionally biased region" description="Acidic residues" evidence="1">
    <location>
        <begin position="187"/>
        <end position="197"/>
    </location>
</feature>